<dbReference type="EMBL" id="CP059693">
    <property type="protein sequence ID" value="WDE10947.1"/>
    <property type="molecule type" value="Genomic_DNA"/>
</dbReference>
<dbReference type="Pfam" id="PF07963">
    <property type="entry name" value="N_methyl"/>
    <property type="match status" value="1"/>
</dbReference>
<feature type="transmembrane region" description="Helical" evidence="1">
    <location>
        <begin position="21"/>
        <end position="46"/>
    </location>
</feature>
<dbReference type="PROSITE" id="PS00409">
    <property type="entry name" value="PROKAR_NTER_METHYL"/>
    <property type="match status" value="1"/>
</dbReference>
<dbReference type="Proteomes" id="UP001215231">
    <property type="component" value="Chromosome"/>
</dbReference>
<proteinExistence type="predicted"/>
<evidence type="ECO:0000256" key="1">
    <source>
        <dbReference type="SAM" id="Phobius"/>
    </source>
</evidence>
<evidence type="ECO:0000313" key="3">
    <source>
        <dbReference type="Proteomes" id="UP001215231"/>
    </source>
</evidence>
<reference evidence="2 3" key="1">
    <citation type="journal article" date="2022" name="Mar. Drugs">
        <title>Bioassay-Guided Fractionation Leads to the Detection of Cholic Acid Generated by the Rare Thalassomonas sp.</title>
        <authorList>
            <person name="Pheiffer F."/>
            <person name="Schneider Y.K."/>
            <person name="Hansen E.H."/>
            <person name="Andersen J.H."/>
            <person name="Isaksson J."/>
            <person name="Busche T."/>
            <person name="R C."/>
            <person name="Kalinowski J."/>
            <person name="Zyl L.V."/>
            <person name="Trindade M."/>
        </authorList>
    </citation>
    <scope>NUCLEOTIDE SEQUENCE [LARGE SCALE GENOMIC DNA]</scope>
    <source>
        <strain evidence="2 3">A5K-61T</strain>
    </source>
</reference>
<name>A0ABY7VDI6_9GAMM</name>
<keyword evidence="1" id="KW-0472">Membrane</keyword>
<dbReference type="SUPFAM" id="SSF54523">
    <property type="entry name" value="Pili subunits"/>
    <property type="match status" value="1"/>
</dbReference>
<dbReference type="RefSeq" id="WP_274051014.1">
    <property type="nucleotide sequence ID" value="NZ_CP059693.1"/>
</dbReference>
<accession>A0ABY7VDI6</accession>
<gene>
    <name evidence="2" type="ORF">H3N35_22315</name>
</gene>
<organism evidence="2 3">
    <name type="scientific">Thalassomonas haliotis</name>
    <dbReference type="NCBI Taxonomy" id="485448"/>
    <lineage>
        <taxon>Bacteria</taxon>
        <taxon>Pseudomonadati</taxon>
        <taxon>Pseudomonadota</taxon>
        <taxon>Gammaproteobacteria</taxon>
        <taxon>Alteromonadales</taxon>
        <taxon>Colwelliaceae</taxon>
        <taxon>Thalassomonas</taxon>
    </lineage>
</organism>
<keyword evidence="1" id="KW-0812">Transmembrane</keyword>
<dbReference type="Gene3D" id="3.30.700.10">
    <property type="entry name" value="Glycoprotein, Type 4 Pilin"/>
    <property type="match status" value="1"/>
</dbReference>
<dbReference type="NCBIfam" id="TIGR02532">
    <property type="entry name" value="IV_pilin_GFxxxE"/>
    <property type="match status" value="1"/>
</dbReference>
<protein>
    <submittedName>
        <fullName evidence="2">Type II secretion system protein</fullName>
    </submittedName>
</protein>
<keyword evidence="1" id="KW-1133">Transmembrane helix</keyword>
<sequence length="299" mass="32810">MAYYRGLNTRRRPPGQRSRGFTLIELVIVIILLGIMAAGIGGFVSLSTQTFVNVSERDELLASARFAVERLNREVSNAVPNSLRIMSNAVTNQQCLEFMPVIASAHYTQIPLADSPGLTMQVAPFRDNEGNFFSCSEFGICFSAITVYPLDSSEVYIDVNNAPLPTSGQTVGINSFDTPDPATGNLWTLPLKGVAAFTFNRSSPTQRAYVFDGPVAYCVDNNRLLRYQGHSASLAQSLTPPTPADLMAENLTDVVAADLPFTLLTPTLQRNALVKVKLTFERDEEQIVFDHAINLKNVR</sequence>
<dbReference type="InterPro" id="IPR012902">
    <property type="entry name" value="N_methyl_site"/>
</dbReference>
<dbReference type="InterPro" id="IPR045584">
    <property type="entry name" value="Pilin-like"/>
</dbReference>
<evidence type="ECO:0000313" key="2">
    <source>
        <dbReference type="EMBL" id="WDE10947.1"/>
    </source>
</evidence>
<keyword evidence="3" id="KW-1185">Reference proteome</keyword>